<dbReference type="InterPro" id="IPR027640">
    <property type="entry name" value="Kinesin-like_fam"/>
</dbReference>
<dbReference type="Gene3D" id="3.90.1720.10">
    <property type="entry name" value="endopeptidase domain like (from Nostoc punctiforme)"/>
    <property type="match status" value="1"/>
</dbReference>
<dbReference type="SUPFAM" id="SSF54001">
    <property type="entry name" value="Cysteine proteinases"/>
    <property type="match status" value="1"/>
</dbReference>
<organism evidence="4 5">
    <name type="scientific">Aureococcus anophagefferens</name>
    <name type="common">Harmful bloom alga</name>
    <dbReference type="NCBI Taxonomy" id="44056"/>
    <lineage>
        <taxon>Eukaryota</taxon>
        <taxon>Sar</taxon>
        <taxon>Stramenopiles</taxon>
        <taxon>Ochrophyta</taxon>
        <taxon>Pelagophyceae</taxon>
        <taxon>Pelagomonadales</taxon>
        <taxon>Pelagomonadaceae</taxon>
        <taxon>Aureococcus</taxon>
    </lineage>
</organism>
<dbReference type="PROSITE" id="PS50067">
    <property type="entry name" value="KINESIN_MOTOR_2"/>
    <property type="match status" value="1"/>
</dbReference>
<gene>
    <name evidence="4" type="ORF">SO694_00015273</name>
</gene>
<dbReference type="SUPFAM" id="SSF52540">
    <property type="entry name" value="P-loop containing nucleoside triphosphate hydrolases"/>
    <property type="match status" value="1"/>
</dbReference>
<feature type="compositionally biased region" description="Low complexity" evidence="2">
    <location>
        <begin position="681"/>
        <end position="690"/>
    </location>
</feature>
<comment type="caution">
    <text evidence="4">The sequence shown here is derived from an EMBL/GenBank/DDBJ whole genome shotgun (WGS) entry which is preliminary data.</text>
</comment>
<dbReference type="InterPro" id="IPR038765">
    <property type="entry name" value="Papain-like_cys_pep_sf"/>
</dbReference>
<keyword evidence="1" id="KW-0067">ATP-binding</keyword>
<feature type="compositionally biased region" description="Low complexity" evidence="2">
    <location>
        <begin position="53"/>
        <end position="64"/>
    </location>
</feature>
<dbReference type="EMBL" id="JBBJCI010000140">
    <property type="protein sequence ID" value="KAK7242819.1"/>
    <property type="molecule type" value="Genomic_DNA"/>
</dbReference>
<feature type="region of interest" description="Disordered" evidence="2">
    <location>
        <begin position="514"/>
        <end position="533"/>
    </location>
</feature>
<evidence type="ECO:0000256" key="2">
    <source>
        <dbReference type="SAM" id="MobiDB-lite"/>
    </source>
</evidence>
<protein>
    <submittedName>
        <fullName evidence="4">Microtubule motor protein</fullName>
    </submittedName>
</protein>
<feature type="region of interest" description="Disordered" evidence="2">
    <location>
        <begin position="1"/>
        <end position="94"/>
    </location>
</feature>
<dbReference type="InterPro" id="IPR027417">
    <property type="entry name" value="P-loop_NTPase"/>
</dbReference>
<reference evidence="4 5" key="1">
    <citation type="submission" date="2024-03" db="EMBL/GenBank/DDBJ databases">
        <title>Aureococcus anophagefferens CCMP1851 and Kratosvirus quantuckense: Draft genome of a second virus-susceptible host strain in the model system.</title>
        <authorList>
            <person name="Chase E."/>
            <person name="Truchon A.R."/>
            <person name="Schepens W."/>
            <person name="Wilhelm S.W."/>
        </authorList>
    </citation>
    <scope>NUCLEOTIDE SEQUENCE [LARGE SCALE GENOMIC DNA]</scope>
    <source>
        <strain evidence="4 5">CCMP1851</strain>
    </source>
</reference>
<dbReference type="SUPFAM" id="SSF57850">
    <property type="entry name" value="RING/U-box"/>
    <property type="match status" value="1"/>
</dbReference>
<feature type="compositionally biased region" description="Basic and acidic residues" evidence="2">
    <location>
        <begin position="670"/>
        <end position="680"/>
    </location>
</feature>
<accession>A0ABR1G2H0</accession>
<sequence length="1101" mass="116662">MGVLSPSNHDTARTLEPLAKKPAAAPADTPAKTPAKTPAESTLEPAAAAPVDTPAKTPAEAPAESTLEPPAPTQALAQPTPPKPPAPAGKNDDELLCFGRLDGKAVPEGQSLQDAFKRFRGERKRQQTRVPASRLKVLAAARRARDPAGDKRWLRRKFIEHAKTYMGIPYAERYHKPGDPLYGRPLYLDCCNFIRRVVQDMRADFGFDLGMWNQAYQFATLPDACAFEELEPGDLMFVEATYHTGKHRQQKMNIVHVEIYLGAEFGTGPESNLGSRNRWGCVEILDSYKYASSFYEITNVFWRKLDPWLEGKCDPWTMHDLFKSHDPYGAKATRLSAKSVFGADDDAAAVDDAAAAAPPAMTLVDVLKEAGAVSCVGAFAGFRSVGRLHAASRALGNVLESDGTAPALWHGACVALGAERGLVVPATPVPAPGSDARGRSAAAAMAWKRLFFNQLWPARDKWALAGAGGDNAPRRDFKIEVCVRFRPEAEGDAGDGAAASADVTLPLHQFLKVQRQRRDETSSDAPLVGGERPPAELLDAVTGAELTSPVRLPGGAVVDRSWAEAHVARRGTDPYDGGPAPPLPLPSAADVKERLVAFRARRDAADASTGVAGSEVVRRLAGAKALDPTVLDAVLEAERLAASATAAEEAAARKAQRGALAADDDDDGAEGEHAAARGDDAPAPAASAADLTKGLESAEAEVRKIEETQENGDDAPRPARSGCKVLAVQPTRVVVHVPGAGVRPFPFSRVFEREGQADVYAAVGAPAVTSALNGMNACVLCYGQTGSGKTYAAFGPPGALERDLGDLTDDAASGLVVRALRDLFRGQGADEALTVGLQYVEIYNERCVDLLTGNACDVSRSTGEPVGCVEADVATFADGARLLRAGNVRKRFAATAMNARSSRAHSVVVVLKLKQTRRGALLESRLMLADLAGSERIYRSGAAHDAARRAEAVNINGSLLVLGKVVAALVEGQAHVPYLEAKLATLLKSALGGASRTTALVCCRRRADHADETLQALRFGKRCALVSNLAERVAASSAADALATIDATIASCSKALDDLRGRGNAGLAKTLDDRLKQMKTRRRAITDIVRAEARARDAGAP</sequence>
<proteinExistence type="inferred from homology"/>
<evidence type="ECO:0000313" key="4">
    <source>
        <dbReference type="EMBL" id="KAK7242819.1"/>
    </source>
</evidence>
<dbReference type="Pfam" id="PF04564">
    <property type="entry name" value="U-box"/>
    <property type="match status" value="1"/>
</dbReference>
<dbReference type="SMART" id="SM00129">
    <property type="entry name" value="KISc"/>
    <property type="match status" value="1"/>
</dbReference>
<feature type="compositionally biased region" description="Low complexity" evidence="2">
    <location>
        <begin position="20"/>
        <end position="39"/>
    </location>
</feature>
<evidence type="ECO:0000259" key="3">
    <source>
        <dbReference type="PROSITE" id="PS50067"/>
    </source>
</evidence>
<dbReference type="InterPro" id="IPR001752">
    <property type="entry name" value="Kinesin_motor_dom"/>
</dbReference>
<dbReference type="PANTHER" id="PTHR24115">
    <property type="entry name" value="KINESIN-RELATED"/>
    <property type="match status" value="1"/>
</dbReference>
<dbReference type="Proteomes" id="UP001363151">
    <property type="component" value="Unassembled WGS sequence"/>
</dbReference>
<feature type="binding site" evidence="1">
    <location>
        <begin position="783"/>
        <end position="790"/>
    </location>
    <ligand>
        <name>ATP</name>
        <dbReference type="ChEBI" id="CHEBI:30616"/>
    </ligand>
</feature>
<dbReference type="InterPro" id="IPR003613">
    <property type="entry name" value="Ubox_domain"/>
</dbReference>
<feature type="domain" description="Kinesin motor" evidence="3">
    <location>
        <begin position="697"/>
        <end position="1026"/>
    </location>
</feature>
<comment type="similarity">
    <text evidence="1">Belongs to the TRAFAC class myosin-kinesin ATPase superfamily. Kinesin family.</text>
</comment>
<dbReference type="PRINTS" id="PR00380">
    <property type="entry name" value="KINESINHEAVY"/>
</dbReference>
<evidence type="ECO:0000313" key="5">
    <source>
        <dbReference type="Proteomes" id="UP001363151"/>
    </source>
</evidence>
<name>A0ABR1G2H0_AURAN</name>
<keyword evidence="5" id="KW-1185">Reference proteome</keyword>
<dbReference type="Gene3D" id="3.40.850.10">
    <property type="entry name" value="Kinesin motor domain"/>
    <property type="match status" value="1"/>
</dbReference>
<keyword evidence="1" id="KW-0547">Nucleotide-binding</keyword>
<keyword evidence="1" id="KW-0505">Motor protein</keyword>
<dbReference type="InterPro" id="IPR036961">
    <property type="entry name" value="Kinesin_motor_dom_sf"/>
</dbReference>
<evidence type="ECO:0000256" key="1">
    <source>
        <dbReference type="PROSITE-ProRule" id="PRU00283"/>
    </source>
</evidence>
<dbReference type="Pfam" id="PF00225">
    <property type="entry name" value="Kinesin"/>
    <property type="match status" value="1"/>
</dbReference>
<feature type="region of interest" description="Disordered" evidence="2">
    <location>
        <begin position="655"/>
        <end position="698"/>
    </location>
</feature>
<dbReference type="PANTHER" id="PTHR24115:SF545">
    <property type="entry name" value="KINESIN-LIKE PROTEIN KIP2"/>
    <property type="match status" value="1"/>
</dbReference>